<name>A0A6M1RYX7_9HYPH</name>
<dbReference type="AlphaFoldDB" id="A0A6M1RYX7"/>
<keyword evidence="3" id="KW-1185">Reference proteome</keyword>
<dbReference type="Proteomes" id="UP000477849">
    <property type="component" value="Unassembled WGS sequence"/>
</dbReference>
<dbReference type="RefSeq" id="WP_163905484.1">
    <property type="nucleotide sequence ID" value="NZ_CP048427.1"/>
</dbReference>
<keyword evidence="1" id="KW-0812">Transmembrane</keyword>
<evidence type="ECO:0000313" key="2">
    <source>
        <dbReference type="EMBL" id="NGO64065.1"/>
    </source>
</evidence>
<evidence type="ECO:0000313" key="3">
    <source>
        <dbReference type="Proteomes" id="UP000477849"/>
    </source>
</evidence>
<accession>A0A6M1RYX7</accession>
<feature type="transmembrane region" description="Helical" evidence="1">
    <location>
        <begin position="32"/>
        <end position="49"/>
    </location>
</feature>
<gene>
    <name evidence="2" type="ORF">G6N76_10300</name>
</gene>
<reference evidence="2 3" key="1">
    <citation type="submission" date="2020-02" db="EMBL/GenBank/DDBJ databases">
        <title>Genome sequence of the type strain CCBAU10050 of Rhizobium daejeonense.</title>
        <authorList>
            <person name="Gao J."/>
            <person name="Sun J."/>
        </authorList>
    </citation>
    <scope>NUCLEOTIDE SEQUENCE [LARGE SCALE GENOMIC DNA]</scope>
    <source>
        <strain evidence="2 3">CCBAU10050</strain>
    </source>
</reference>
<dbReference type="EMBL" id="JAAKZH010000003">
    <property type="protein sequence ID" value="NGO64065.1"/>
    <property type="molecule type" value="Genomic_DNA"/>
</dbReference>
<protein>
    <submittedName>
        <fullName evidence="2">Uncharacterized protein</fullName>
    </submittedName>
</protein>
<evidence type="ECO:0000256" key="1">
    <source>
        <dbReference type="SAM" id="Phobius"/>
    </source>
</evidence>
<comment type="caution">
    <text evidence="2">The sequence shown here is derived from an EMBL/GenBank/DDBJ whole genome shotgun (WGS) entry which is preliminary data.</text>
</comment>
<organism evidence="2 3">
    <name type="scientific">Rhizobium daejeonense</name>
    <dbReference type="NCBI Taxonomy" id="240521"/>
    <lineage>
        <taxon>Bacteria</taxon>
        <taxon>Pseudomonadati</taxon>
        <taxon>Pseudomonadota</taxon>
        <taxon>Alphaproteobacteria</taxon>
        <taxon>Hyphomicrobiales</taxon>
        <taxon>Rhizobiaceae</taxon>
        <taxon>Rhizobium/Agrobacterium group</taxon>
        <taxon>Rhizobium</taxon>
    </lineage>
</organism>
<sequence>MAIVTAVVLSQFMMAAISLIVGIGTGQKGTFLGVSVAFLIVFFRLSLWLQRKYVGDTLRLVLSRDGIGYPRLAGVVLPWTWIEKIDLDRGYGTRPGRGVRMTFCPDLDDGAHALVRRANAGIGGDNLLFISAFALSEETSGRNVNNADMLQILRDFRQRFGRPEITNEETTTKGLLYSSASWTGLDDGY</sequence>
<proteinExistence type="predicted"/>
<keyword evidence="1" id="KW-0472">Membrane</keyword>
<keyword evidence="1" id="KW-1133">Transmembrane helix</keyword>